<accession>A0A934TDL5</accession>
<dbReference type="GO" id="GO:0004181">
    <property type="term" value="F:metallocarboxypeptidase activity"/>
    <property type="evidence" value="ECO:0007669"/>
    <property type="project" value="UniProtKB-UniRule"/>
</dbReference>
<comment type="catalytic activity">
    <reaction evidence="1">
        <text>Release of a C-terminal amino acid with broad specificity, except for -Pro.</text>
        <dbReference type="EC" id="3.4.17.19"/>
    </reaction>
</comment>
<protein>
    <recommendedName>
        <fullName evidence="1">Metal-dependent carboxypeptidase</fullName>
        <ecNumber evidence="1">3.4.17.19</ecNumber>
    </recommendedName>
</protein>
<keyword evidence="1 2" id="KW-0479">Metal-binding</keyword>
<dbReference type="PANTHER" id="PTHR34217">
    <property type="entry name" value="METAL-DEPENDENT CARBOXYPEPTIDASE"/>
    <property type="match status" value="1"/>
</dbReference>
<keyword evidence="2" id="KW-0862">Zinc</keyword>
<dbReference type="PROSITE" id="PS52034">
    <property type="entry name" value="PEPTIDASE_M32"/>
    <property type="match status" value="1"/>
</dbReference>
<dbReference type="GO" id="GO:0046872">
    <property type="term" value="F:metal ion binding"/>
    <property type="evidence" value="ECO:0007669"/>
    <property type="project" value="UniProtKB-KW"/>
</dbReference>
<reference evidence="4" key="1">
    <citation type="submission" date="2017-05" db="EMBL/GenBank/DDBJ databases">
        <authorList>
            <person name="Imhoff J.F."/>
            <person name="Rahn T."/>
            <person name="Kuenzel S."/>
            <person name="Neulinger S.C."/>
        </authorList>
    </citation>
    <scope>NUCLEOTIDE SEQUENCE</scope>
    <source>
        <strain evidence="4">LMG 28126</strain>
    </source>
</reference>
<evidence type="ECO:0000256" key="3">
    <source>
        <dbReference type="PIRSR" id="PIRSR006615-2"/>
    </source>
</evidence>
<feature type="binding site" evidence="2">
    <location>
        <position position="257"/>
    </location>
    <ligand>
        <name>Zn(2+)</name>
        <dbReference type="ChEBI" id="CHEBI:29105"/>
        <note>catalytic</note>
    </ligand>
</feature>
<keyword evidence="1" id="KW-0645">Protease</keyword>
<dbReference type="RefSeq" id="WP_201155341.1">
    <property type="nucleotide sequence ID" value="NZ_NHSD01000019.1"/>
</dbReference>
<dbReference type="Gene3D" id="1.10.1370.30">
    <property type="match status" value="1"/>
</dbReference>
<evidence type="ECO:0000256" key="2">
    <source>
        <dbReference type="PIRSR" id="PIRSR006615-1"/>
    </source>
</evidence>
<dbReference type="Proteomes" id="UP000706333">
    <property type="component" value="Unassembled WGS sequence"/>
</dbReference>
<keyword evidence="5" id="KW-1185">Reference proteome</keyword>
<reference evidence="4" key="2">
    <citation type="journal article" date="2020" name="Microorganisms">
        <title>Osmotic Adaptation and Compatible Solute Biosynthesis of Phototrophic Bacteria as Revealed from Genome Analyses.</title>
        <authorList>
            <person name="Imhoff J.F."/>
            <person name="Rahn T."/>
            <person name="Kunzel S."/>
            <person name="Keller A."/>
            <person name="Neulinger S.C."/>
        </authorList>
    </citation>
    <scope>NUCLEOTIDE SEQUENCE</scope>
    <source>
        <strain evidence="4">LMG 28126</strain>
    </source>
</reference>
<keyword evidence="1" id="KW-0482">Metalloprotease</keyword>
<sequence>MTAFDDLMAHQRDTEALGQILGRLHWDQEAMMPRGASVQRSEEIAALTAVLHARRTDPRMADWLAQAEAPDDAGAAALRLIARAHARATRVPGRLASEIARATSIAQGVWAEARARDEPALFLPSLAEVLDLKREEAAALAQGTDTAPYDVLIDDFEPGATAQGIGAIFDRMRPRLVALRAAVIDAPHQPPTLRGHFDRTAQMRLAREMAGVFGYDFAHGRIDEVVHPFCSGGGQDVRITTRTAEDDPFNCLYSTIHETGHAAYEQSIAPEYRLTPLGHGASMGVHESQARMYENQLGRSRAFCGWLHDRMTAEFGDLGLGGADGFYGAVNRINPGHIRTEADEVQYNLHIMLRFDLERALVAGDLAVADLECAWNDRFEADFGYGVPRASLGMLQDVHWSLGLFGYFPTYALGNVYAGCLHAALLRDVPDLDTHLGAGDPGPATDWLRTHLQVHGGLRTAGDTIRHAIGTDPDEGPLLDYLEAKFSALYRL</sequence>
<evidence type="ECO:0000313" key="4">
    <source>
        <dbReference type="EMBL" id="MBK5925804.1"/>
    </source>
</evidence>
<dbReference type="EMBL" id="NHSD01000019">
    <property type="protein sequence ID" value="MBK5925804.1"/>
    <property type="molecule type" value="Genomic_DNA"/>
</dbReference>
<comment type="caution">
    <text evidence="4">The sequence shown here is derived from an EMBL/GenBank/DDBJ whole genome shotgun (WGS) entry which is preliminary data.</text>
</comment>
<dbReference type="SUPFAM" id="SSF55486">
    <property type="entry name" value="Metalloproteases ('zincins'), catalytic domain"/>
    <property type="match status" value="1"/>
</dbReference>
<evidence type="ECO:0000256" key="1">
    <source>
        <dbReference type="PIRNR" id="PIRNR006615"/>
    </source>
</evidence>
<dbReference type="PANTHER" id="PTHR34217:SF1">
    <property type="entry name" value="CARBOXYPEPTIDASE 1"/>
    <property type="match status" value="1"/>
</dbReference>
<dbReference type="PIRSF" id="PIRSF006615">
    <property type="entry name" value="Zn_crbxpep_Taq"/>
    <property type="match status" value="1"/>
</dbReference>
<gene>
    <name evidence="4" type="ORF">CCR87_00265</name>
</gene>
<comment type="similarity">
    <text evidence="1">Belongs to the peptidase M32 family.</text>
</comment>
<keyword evidence="1 4" id="KW-0121">Carboxypeptidase</keyword>
<organism evidence="4 5">
    <name type="scientific">Rhodobaculum claviforme</name>
    <dbReference type="NCBI Taxonomy" id="1549854"/>
    <lineage>
        <taxon>Bacteria</taxon>
        <taxon>Pseudomonadati</taxon>
        <taxon>Pseudomonadota</taxon>
        <taxon>Alphaproteobacteria</taxon>
        <taxon>Rhodobacterales</taxon>
        <taxon>Paracoccaceae</taxon>
        <taxon>Rhodobaculum</taxon>
    </lineage>
</organism>
<comment type="cofactor">
    <cofactor evidence="2">
        <name>Zn(2+)</name>
        <dbReference type="ChEBI" id="CHEBI:29105"/>
    </cofactor>
    <text evidence="2">Binds 1 zinc ion per subunit.</text>
</comment>
<feature type="binding site" evidence="2">
    <location>
        <position position="261"/>
    </location>
    <ligand>
        <name>Zn(2+)</name>
        <dbReference type="ChEBI" id="CHEBI:29105"/>
        <note>catalytic</note>
    </ligand>
</feature>
<dbReference type="InterPro" id="IPR001333">
    <property type="entry name" value="Peptidase_M32_Taq"/>
</dbReference>
<dbReference type="EC" id="3.4.17.19" evidence="1"/>
<dbReference type="AlphaFoldDB" id="A0A934TDL5"/>
<dbReference type="Pfam" id="PF02074">
    <property type="entry name" value="Peptidase_M32"/>
    <property type="match status" value="1"/>
</dbReference>
<proteinExistence type="inferred from homology"/>
<comment type="function">
    <text evidence="1">Broad specificity carboxypetidase that releases amino acids sequentially from the C-terminus, including neutral, aromatic, polar and basic residues.</text>
</comment>
<feature type="active site" description="Proton donor/acceptor" evidence="3">
    <location>
        <position position="258"/>
    </location>
</feature>
<keyword evidence="1" id="KW-0378">Hydrolase</keyword>
<feature type="binding site" evidence="2">
    <location>
        <position position="287"/>
    </location>
    <ligand>
        <name>Zn(2+)</name>
        <dbReference type="ChEBI" id="CHEBI:29105"/>
        <note>catalytic</note>
    </ligand>
</feature>
<evidence type="ECO:0000313" key="5">
    <source>
        <dbReference type="Proteomes" id="UP000706333"/>
    </source>
</evidence>
<name>A0A934TDL5_9RHOB</name>
<dbReference type="PRINTS" id="PR00998">
    <property type="entry name" value="CRBOXYPTASET"/>
</dbReference>
<dbReference type="GO" id="GO:0006508">
    <property type="term" value="P:proteolysis"/>
    <property type="evidence" value="ECO:0007669"/>
    <property type="project" value="UniProtKB-UniRule"/>
</dbReference>
<dbReference type="CDD" id="cd06460">
    <property type="entry name" value="M32_Taq"/>
    <property type="match status" value="1"/>
</dbReference>